<protein>
    <recommendedName>
        <fullName evidence="4">DUF2975 domain-containing protein</fullName>
    </recommendedName>
</protein>
<keyword evidence="3" id="KW-1185">Reference proteome</keyword>
<feature type="transmembrane region" description="Helical" evidence="1">
    <location>
        <begin position="45"/>
        <end position="64"/>
    </location>
</feature>
<feature type="transmembrane region" description="Helical" evidence="1">
    <location>
        <begin position="210"/>
        <end position="228"/>
    </location>
</feature>
<feature type="transmembrane region" description="Helical" evidence="1">
    <location>
        <begin position="76"/>
        <end position="100"/>
    </location>
</feature>
<reference evidence="2 3" key="1">
    <citation type="journal article" date="2014" name="Proc. Natl. Acad. Sci. U.S.A.">
        <title>Functional characterization of flavobacteria rhodopsins reveals a unique class of light-driven chloride pump in bacteria.</title>
        <authorList>
            <person name="Yoshizawa S."/>
            <person name="Kumagai Y."/>
            <person name="Kim H."/>
            <person name="Ogura Y."/>
            <person name="Hayashi T."/>
            <person name="Iwasaki W."/>
            <person name="DeLong E.F."/>
            <person name="Kogure K."/>
        </authorList>
    </citation>
    <scope>NUCLEOTIDE SEQUENCE [LARGE SCALE GENOMIC DNA]</scope>
    <source>
        <strain evidence="2 3">S1-08</strain>
    </source>
</reference>
<feature type="transmembrane region" description="Helical" evidence="1">
    <location>
        <begin position="248"/>
        <end position="266"/>
    </location>
</feature>
<sequence length="283" mass="32798">MDNLAFWIIGFMIVPIIIVKYYQLRKASKETNGSLKQYLSVERNIWTLIPEVLIYIGLWVYLLISFSRLELEGNKYLSLIHIIPLALIAFGVALLIIVNISKFKPNNFKRQLLSEFELEKKVANSKKSLYFLYSAPLFIGFIIGIEYAFPYDDRGFIGFDVSEISVWRLLVISVVWAIVYALMIACAYYLRKMAEHMLRGDLYGNEPLKYLSTSANLLQVMAFVLMIYSFTEGLLIGHTGISYLLKPIFWLSYFLIFLSLMFKYLSHVLQRAAILKEENDLTI</sequence>
<dbReference type="OrthoDB" id="9918468at2"/>
<evidence type="ECO:0000313" key="2">
    <source>
        <dbReference type="EMBL" id="BAO54717.1"/>
    </source>
</evidence>
<evidence type="ECO:0000313" key="3">
    <source>
        <dbReference type="Proteomes" id="UP000031760"/>
    </source>
</evidence>
<dbReference type="STRING" id="1454201.NMS_0708"/>
<dbReference type="RefSeq" id="WP_158448952.1">
    <property type="nucleotide sequence ID" value="NZ_AP014548.1"/>
</dbReference>
<gene>
    <name evidence="2" type="ORF">NMS_0708</name>
</gene>
<organism evidence="2 3">
    <name type="scientific">Nonlabens marinus S1-08</name>
    <dbReference type="NCBI Taxonomy" id="1454201"/>
    <lineage>
        <taxon>Bacteria</taxon>
        <taxon>Pseudomonadati</taxon>
        <taxon>Bacteroidota</taxon>
        <taxon>Flavobacteriia</taxon>
        <taxon>Flavobacteriales</taxon>
        <taxon>Flavobacteriaceae</taxon>
        <taxon>Nonlabens</taxon>
    </lineage>
</organism>
<keyword evidence="1" id="KW-1133">Transmembrane helix</keyword>
<keyword evidence="1" id="KW-0812">Transmembrane</keyword>
<dbReference type="AlphaFoldDB" id="W8VWG7"/>
<dbReference type="Proteomes" id="UP000031760">
    <property type="component" value="Chromosome"/>
</dbReference>
<keyword evidence="1" id="KW-0472">Membrane</keyword>
<dbReference type="HOGENOM" id="CLU_982945_0_0_10"/>
<feature type="transmembrane region" description="Helical" evidence="1">
    <location>
        <begin position="169"/>
        <end position="190"/>
    </location>
</feature>
<proteinExistence type="predicted"/>
<feature type="transmembrane region" description="Helical" evidence="1">
    <location>
        <begin position="6"/>
        <end position="24"/>
    </location>
</feature>
<dbReference type="KEGG" id="nmf:NMS_0708"/>
<accession>W8VWG7</accession>
<name>W8VWG7_9FLAO</name>
<evidence type="ECO:0008006" key="4">
    <source>
        <dbReference type="Google" id="ProtNLM"/>
    </source>
</evidence>
<feature type="transmembrane region" description="Helical" evidence="1">
    <location>
        <begin position="130"/>
        <end position="149"/>
    </location>
</feature>
<evidence type="ECO:0000256" key="1">
    <source>
        <dbReference type="SAM" id="Phobius"/>
    </source>
</evidence>
<dbReference type="EMBL" id="AP014548">
    <property type="protein sequence ID" value="BAO54717.1"/>
    <property type="molecule type" value="Genomic_DNA"/>
</dbReference>